<dbReference type="AlphaFoldDB" id="A0A940S9M2"/>
<feature type="domain" description="Response regulatory" evidence="3">
    <location>
        <begin position="136"/>
        <end position="250"/>
    </location>
</feature>
<dbReference type="SMART" id="SM00448">
    <property type="entry name" value="REC"/>
    <property type="match status" value="1"/>
</dbReference>
<keyword evidence="5" id="KW-1185">Reference proteome</keyword>
<evidence type="ECO:0000256" key="1">
    <source>
        <dbReference type="PROSITE-ProRule" id="PRU00169"/>
    </source>
</evidence>
<organism evidence="4 5">
    <name type="scientific">Roseomonas indoligenes</name>
    <dbReference type="NCBI Taxonomy" id="2820811"/>
    <lineage>
        <taxon>Bacteria</taxon>
        <taxon>Pseudomonadati</taxon>
        <taxon>Pseudomonadota</taxon>
        <taxon>Alphaproteobacteria</taxon>
        <taxon>Acetobacterales</taxon>
        <taxon>Roseomonadaceae</taxon>
        <taxon>Roseomonas</taxon>
    </lineage>
</organism>
<reference evidence="4" key="1">
    <citation type="submission" date="2021-03" db="EMBL/GenBank/DDBJ databases">
        <authorList>
            <person name="So Y."/>
        </authorList>
    </citation>
    <scope>NUCLEOTIDE SEQUENCE</scope>
    <source>
        <strain evidence="4">SG15</strain>
    </source>
</reference>
<dbReference type="Proteomes" id="UP000677537">
    <property type="component" value="Unassembled WGS sequence"/>
</dbReference>
<dbReference type="InterPro" id="IPR011006">
    <property type="entry name" value="CheY-like_superfamily"/>
</dbReference>
<dbReference type="InterPro" id="IPR001789">
    <property type="entry name" value="Sig_transdc_resp-reg_receiver"/>
</dbReference>
<evidence type="ECO:0000313" key="4">
    <source>
        <dbReference type="EMBL" id="MBP0495433.1"/>
    </source>
</evidence>
<feature type="region of interest" description="Disordered" evidence="2">
    <location>
        <begin position="255"/>
        <end position="293"/>
    </location>
</feature>
<feature type="modified residue" description="4-aspartylphosphate" evidence="1">
    <location>
        <position position="190"/>
    </location>
</feature>
<comment type="caution">
    <text evidence="4">The sequence shown here is derived from an EMBL/GenBank/DDBJ whole genome shotgun (WGS) entry which is preliminary data.</text>
</comment>
<sequence length="293" mass="30879">MSEQDDFQQARDGRCDDGHDGGYAARSTAAADIAAGALRRNAPHAAFAALQEAARAALLALSHVPQRHTNEDLRFLTALASAPPDRFAGHPQMREAAVRDALGVLARLIPPVSENAEALAEPERQDRDERADRKLRVLVVEDDWLIAEDTTLCLEEAGFQVLGPVPTVDGALRLIEASAADGGINAAVLDFNLGGTAVTPVAKALTAIRVPFLYMTGYSAEYLSDRGDQALLLEKPVDADVFLDSLLTLGGMGQGPSSAASAAGLDETPGRSRLGNPGPDRVSSEGYALECRA</sequence>
<dbReference type="RefSeq" id="WP_209376233.1">
    <property type="nucleotide sequence ID" value="NZ_JAGIZA010000017.1"/>
</dbReference>
<dbReference type="PROSITE" id="PS50110">
    <property type="entry name" value="RESPONSE_REGULATORY"/>
    <property type="match status" value="1"/>
</dbReference>
<evidence type="ECO:0000259" key="3">
    <source>
        <dbReference type="PROSITE" id="PS50110"/>
    </source>
</evidence>
<evidence type="ECO:0000256" key="2">
    <source>
        <dbReference type="SAM" id="MobiDB-lite"/>
    </source>
</evidence>
<dbReference type="Gene3D" id="3.40.50.2300">
    <property type="match status" value="1"/>
</dbReference>
<dbReference type="GO" id="GO:0000160">
    <property type="term" value="P:phosphorelay signal transduction system"/>
    <property type="evidence" value="ECO:0007669"/>
    <property type="project" value="InterPro"/>
</dbReference>
<accession>A0A940S9M2</accession>
<protein>
    <recommendedName>
        <fullName evidence="3">Response regulatory domain-containing protein</fullName>
    </recommendedName>
</protein>
<name>A0A940S9M2_9PROT</name>
<dbReference type="EMBL" id="JAGIZA010000017">
    <property type="protein sequence ID" value="MBP0495433.1"/>
    <property type="molecule type" value="Genomic_DNA"/>
</dbReference>
<gene>
    <name evidence="4" type="ORF">J5Y10_21795</name>
</gene>
<keyword evidence="1" id="KW-0597">Phosphoprotein</keyword>
<dbReference type="SUPFAM" id="SSF52172">
    <property type="entry name" value="CheY-like"/>
    <property type="match status" value="1"/>
</dbReference>
<evidence type="ECO:0000313" key="5">
    <source>
        <dbReference type="Proteomes" id="UP000677537"/>
    </source>
</evidence>
<proteinExistence type="predicted"/>